<dbReference type="EMBL" id="WNVM01000336">
    <property type="protein sequence ID" value="MDZ5010394.1"/>
    <property type="molecule type" value="Genomic_DNA"/>
</dbReference>
<dbReference type="RefSeq" id="WP_322382247.1">
    <property type="nucleotide sequence ID" value="NZ_WNVM01000336.1"/>
</dbReference>
<comment type="caution">
    <text evidence="5">The sequence shown here is derived from an EMBL/GenBank/DDBJ whole genome shotgun (WGS) entry which is preliminary data.</text>
</comment>
<protein>
    <recommendedName>
        <fullName evidence="4">SpaA-like prealbumin fold domain-containing protein</fullName>
    </recommendedName>
</protein>
<evidence type="ECO:0000313" key="6">
    <source>
        <dbReference type="Proteomes" id="UP001292368"/>
    </source>
</evidence>
<dbReference type="SUPFAM" id="SSF49478">
    <property type="entry name" value="Cna protein B-type domain"/>
    <property type="match status" value="2"/>
</dbReference>
<feature type="non-terminal residue" evidence="5">
    <location>
        <position position="119"/>
    </location>
</feature>
<dbReference type="PANTHER" id="PTHR36108">
    <property type="entry name" value="COLOSSIN-B-RELATED"/>
    <property type="match status" value="1"/>
</dbReference>
<proteinExistence type="inferred from homology"/>
<dbReference type="InterPro" id="IPR013783">
    <property type="entry name" value="Ig-like_fold"/>
</dbReference>
<dbReference type="PANTHER" id="PTHR36108:SF13">
    <property type="entry name" value="COLOSSIN-B-RELATED"/>
    <property type="match status" value="1"/>
</dbReference>
<accession>A0AAW9INV3</accession>
<evidence type="ECO:0000313" key="5">
    <source>
        <dbReference type="EMBL" id="MDZ5010394.1"/>
    </source>
</evidence>
<comment type="similarity">
    <text evidence="1">Belongs to the serine-aspartate repeat-containing protein (SDr) family.</text>
</comment>
<dbReference type="Gene3D" id="2.60.40.10">
    <property type="entry name" value="Immunoglobulins"/>
    <property type="match status" value="2"/>
</dbReference>
<evidence type="ECO:0000256" key="1">
    <source>
        <dbReference type="ARBA" id="ARBA00007257"/>
    </source>
</evidence>
<evidence type="ECO:0000256" key="2">
    <source>
        <dbReference type="ARBA" id="ARBA00022525"/>
    </source>
</evidence>
<dbReference type="AlphaFoldDB" id="A0AAW9INV3"/>
<feature type="domain" description="SpaA-like prealbumin fold" evidence="4">
    <location>
        <begin position="74"/>
        <end position="118"/>
    </location>
</feature>
<gene>
    <name evidence="5" type="ORF">GNF77_16100</name>
</gene>
<organism evidence="5 6">
    <name type="scientific">Clostridium perfringens</name>
    <dbReference type="NCBI Taxonomy" id="1502"/>
    <lineage>
        <taxon>Bacteria</taxon>
        <taxon>Bacillati</taxon>
        <taxon>Bacillota</taxon>
        <taxon>Clostridia</taxon>
        <taxon>Eubacteriales</taxon>
        <taxon>Clostridiaceae</taxon>
        <taxon>Clostridium</taxon>
    </lineage>
</organism>
<name>A0AAW9INV3_CLOPF</name>
<evidence type="ECO:0000256" key="3">
    <source>
        <dbReference type="ARBA" id="ARBA00022729"/>
    </source>
</evidence>
<keyword evidence="3" id="KW-0732">Signal</keyword>
<dbReference type="InterPro" id="IPR041033">
    <property type="entry name" value="SpaA_PFL_dom_1"/>
</dbReference>
<keyword evidence="2" id="KW-0964">Secreted</keyword>
<sequence>MYDKDGKAIETAISDANGIARFEAVDYGIYTIKETRAPEGYNISDEILNVEVNGTETGKTYKAGTITDTKIKASINIKKLDQDGKVLRGAEFTFYDSNNNALETVVSDKDGIIVFNDVI</sequence>
<feature type="domain" description="SpaA-like prealbumin fold" evidence="4">
    <location>
        <begin position="2"/>
        <end position="57"/>
    </location>
</feature>
<dbReference type="Proteomes" id="UP001292368">
    <property type="component" value="Unassembled WGS sequence"/>
</dbReference>
<reference evidence="5" key="1">
    <citation type="submission" date="2019-11" db="EMBL/GenBank/DDBJ databases">
        <title>Characterization of Clostridium perfringens isolates from swine manure treated agricultural soils.</title>
        <authorList>
            <person name="Wushke S.T."/>
        </authorList>
    </citation>
    <scope>NUCLEOTIDE SEQUENCE</scope>
    <source>
        <strain evidence="5">V2</strain>
    </source>
</reference>
<dbReference type="Pfam" id="PF17802">
    <property type="entry name" value="SpaA"/>
    <property type="match status" value="2"/>
</dbReference>
<evidence type="ECO:0000259" key="4">
    <source>
        <dbReference type="Pfam" id="PF17802"/>
    </source>
</evidence>